<dbReference type="AlphaFoldDB" id="A0A2H0RJ77"/>
<dbReference type="Pfam" id="PF02463">
    <property type="entry name" value="SMC_N"/>
    <property type="match status" value="1"/>
</dbReference>
<dbReference type="SUPFAM" id="SSF52540">
    <property type="entry name" value="P-loop containing nucleoside triphosphate hydrolases"/>
    <property type="match status" value="1"/>
</dbReference>
<evidence type="ECO:0000256" key="1">
    <source>
        <dbReference type="SAM" id="Coils"/>
    </source>
</evidence>
<dbReference type="PANTHER" id="PTHR43977">
    <property type="entry name" value="STRUCTURAL MAINTENANCE OF CHROMOSOMES PROTEIN 3"/>
    <property type="match status" value="1"/>
</dbReference>
<feature type="coiled-coil region" evidence="1">
    <location>
        <begin position="384"/>
        <end position="446"/>
    </location>
</feature>
<sequence length="747" mass="84148">MLLKRLMLQGFKSFAKKTVFEFDTNVTAIVGPNGSGKSNTAEALRWVLGEQSLTTIRGRRGEDFIFAGTPGVSRLNTASVSVVFENSARQFSIDFDEVELTRDVHRDGENIYRLNGTKVRLRDIIELLSSVSLGASAHHVVSQGEADRLLSANLEERRDMIEDALGIKIYEYKRTEAKRKLEKTEVHAKEVESLRREIAPHLRFLEKQVEQAKRAESLKSELLLLYGTYLADERAYVEDRSEAIASRTELARNKREEIERAISDLGKLREDVPRNAIMAKISERDVLLHSTRERETEEIRKLGKIEGALEGKKEEKERLKESTEEDEDNGATVPITSVAAFVGELEGVAEVALVSSDAESARGALQSILVSIRSFLDRCRGLKVEKSENREHVIESEIQELEREVGSGRAKLELFLRERGGYEHEIIVLRAELDSLVSKTRDAEREHYELDKKRSEILNEERMISLEMSQIVSMKEDLKREETEAAVLVGRAVLNNEGSDIQPSREEQMGKRKKIERLKIRIEEIGGGGEEVLREYEETKERDLFLQKELVDLRETSQKLLSIMEDLGNQIDAEFKTGVARINLEFSKYFALLFDGGGAKLTIVRPRKRHVVSLENSGEIVEDNEDVAREGLDIEISIPRKKVRSLEALSGGERTLVSIALLFATVAVKPPPFLVLDETDAALDEANSKKYGDMLETIASDTQLILVTHNRETMSHAGALYGVTLGQDGVSRVLSVKFEEAEQMAAR</sequence>
<dbReference type="InterPro" id="IPR027417">
    <property type="entry name" value="P-loop_NTPase"/>
</dbReference>
<feature type="domain" description="RecF/RecN/SMC N-terminal" evidence="2">
    <location>
        <begin position="3"/>
        <end position="731"/>
    </location>
</feature>
<evidence type="ECO:0000259" key="2">
    <source>
        <dbReference type="Pfam" id="PF02463"/>
    </source>
</evidence>
<keyword evidence="1" id="KW-0175">Coiled coil</keyword>
<dbReference type="Gene3D" id="3.40.50.300">
    <property type="entry name" value="P-loop containing nucleotide triphosphate hydrolases"/>
    <property type="match status" value="2"/>
</dbReference>
<dbReference type="Proteomes" id="UP000230833">
    <property type="component" value="Unassembled WGS sequence"/>
</dbReference>
<dbReference type="InterPro" id="IPR003395">
    <property type="entry name" value="RecF/RecN/SMC_N"/>
</dbReference>
<dbReference type="EMBL" id="PCYL01000041">
    <property type="protein sequence ID" value="PIR46500.1"/>
    <property type="molecule type" value="Genomic_DNA"/>
</dbReference>
<evidence type="ECO:0000313" key="4">
    <source>
        <dbReference type="Proteomes" id="UP000230833"/>
    </source>
</evidence>
<reference evidence="3 4" key="1">
    <citation type="submission" date="2017-09" db="EMBL/GenBank/DDBJ databases">
        <title>Depth-based differentiation of microbial function through sediment-hosted aquifers and enrichment of novel symbionts in the deep terrestrial subsurface.</title>
        <authorList>
            <person name="Probst A.J."/>
            <person name="Ladd B."/>
            <person name="Jarett J.K."/>
            <person name="Geller-Mcgrath D.E."/>
            <person name="Sieber C.M."/>
            <person name="Emerson J.B."/>
            <person name="Anantharaman K."/>
            <person name="Thomas B.C."/>
            <person name="Malmstrom R."/>
            <person name="Stieglmeier M."/>
            <person name="Klingl A."/>
            <person name="Woyke T."/>
            <person name="Ryan C.M."/>
            <person name="Banfield J.F."/>
        </authorList>
    </citation>
    <scope>NUCLEOTIDE SEQUENCE [LARGE SCALE GENOMIC DNA]</scope>
    <source>
        <strain evidence="3">CG10_big_fil_rev_8_21_14_0_10_45_14</strain>
    </source>
</reference>
<protein>
    <recommendedName>
        <fullName evidence="2">RecF/RecN/SMC N-terminal domain-containing protein</fullName>
    </recommendedName>
</protein>
<evidence type="ECO:0000313" key="3">
    <source>
        <dbReference type="EMBL" id="PIR46500.1"/>
    </source>
</evidence>
<organism evidence="3 4">
    <name type="scientific">Candidatus Vogelbacteria bacterium CG10_big_fil_rev_8_21_14_0_10_45_14</name>
    <dbReference type="NCBI Taxonomy" id="1975042"/>
    <lineage>
        <taxon>Bacteria</taxon>
        <taxon>Candidatus Vogeliibacteriota</taxon>
    </lineage>
</organism>
<accession>A0A2H0RJ77</accession>
<name>A0A2H0RJ77_9BACT</name>
<proteinExistence type="predicted"/>
<feature type="coiled-coil region" evidence="1">
    <location>
        <begin position="302"/>
        <end position="329"/>
    </location>
</feature>
<gene>
    <name evidence="3" type="ORF">COV07_03970</name>
</gene>
<comment type="caution">
    <text evidence="3">The sequence shown here is derived from an EMBL/GenBank/DDBJ whole genome shotgun (WGS) entry which is preliminary data.</text>
</comment>